<feature type="compositionally biased region" description="Polar residues" evidence="1">
    <location>
        <begin position="443"/>
        <end position="454"/>
    </location>
</feature>
<feature type="region of interest" description="Disordered" evidence="1">
    <location>
        <begin position="237"/>
        <end position="274"/>
    </location>
</feature>
<feature type="compositionally biased region" description="Low complexity" evidence="1">
    <location>
        <begin position="433"/>
        <end position="442"/>
    </location>
</feature>
<feature type="compositionally biased region" description="Low complexity" evidence="1">
    <location>
        <begin position="467"/>
        <end position="480"/>
    </location>
</feature>
<name>A0AAV5H1A0_9BASI</name>
<feature type="region of interest" description="Disordered" evidence="1">
    <location>
        <begin position="706"/>
        <end position="732"/>
    </location>
</feature>
<feature type="compositionally biased region" description="Basic and acidic residues" evidence="1">
    <location>
        <begin position="406"/>
        <end position="426"/>
    </location>
</feature>
<feature type="region of interest" description="Disordered" evidence="1">
    <location>
        <begin position="668"/>
        <end position="688"/>
    </location>
</feature>
<organism evidence="2 3">
    <name type="scientific">Rhodotorula paludigena</name>
    <dbReference type="NCBI Taxonomy" id="86838"/>
    <lineage>
        <taxon>Eukaryota</taxon>
        <taxon>Fungi</taxon>
        <taxon>Dikarya</taxon>
        <taxon>Basidiomycota</taxon>
        <taxon>Pucciniomycotina</taxon>
        <taxon>Microbotryomycetes</taxon>
        <taxon>Sporidiobolales</taxon>
        <taxon>Sporidiobolaceae</taxon>
        <taxon>Rhodotorula</taxon>
    </lineage>
</organism>
<evidence type="ECO:0000313" key="3">
    <source>
        <dbReference type="Proteomes" id="UP001342314"/>
    </source>
</evidence>
<accession>A0AAV5H1A0</accession>
<feature type="compositionally biased region" description="Polar residues" evidence="1">
    <location>
        <begin position="518"/>
        <end position="527"/>
    </location>
</feature>
<gene>
    <name evidence="2" type="ORF">Rhopal_007590-T1</name>
</gene>
<dbReference type="AlphaFoldDB" id="A0AAV5H1A0"/>
<evidence type="ECO:0000313" key="2">
    <source>
        <dbReference type="EMBL" id="GJN94508.1"/>
    </source>
</evidence>
<protein>
    <recommendedName>
        <fullName evidence="4">Proteophosphoglycan ppg4</fullName>
    </recommendedName>
</protein>
<feature type="compositionally biased region" description="Low complexity" evidence="1">
    <location>
        <begin position="503"/>
        <end position="517"/>
    </location>
</feature>
<dbReference type="EMBL" id="BQKY01000017">
    <property type="protein sequence ID" value="GJN94508.1"/>
    <property type="molecule type" value="Genomic_DNA"/>
</dbReference>
<proteinExistence type="predicted"/>
<dbReference type="Proteomes" id="UP001342314">
    <property type="component" value="Unassembled WGS sequence"/>
</dbReference>
<keyword evidence="3" id="KW-1185">Reference proteome</keyword>
<reference evidence="2 3" key="1">
    <citation type="submission" date="2021-12" db="EMBL/GenBank/DDBJ databases">
        <title>High titer production of polyol ester of fatty acids by Rhodotorula paludigena BS15 towards product separation-free biomass refinery.</title>
        <authorList>
            <person name="Mano J."/>
            <person name="Ono H."/>
            <person name="Tanaka T."/>
            <person name="Naito K."/>
            <person name="Sushida H."/>
            <person name="Ike M."/>
            <person name="Tokuyasu K."/>
            <person name="Kitaoka M."/>
        </authorList>
    </citation>
    <scope>NUCLEOTIDE SEQUENCE [LARGE SCALE GENOMIC DNA]</scope>
    <source>
        <strain evidence="2 3">BS15</strain>
    </source>
</reference>
<evidence type="ECO:0000256" key="1">
    <source>
        <dbReference type="SAM" id="MobiDB-lite"/>
    </source>
</evidence>
<sequence length="751" mass="80489">MLTLQILPAHGNVNNFSFSGILGVSDVVVRGRVAAGLDERASGKAPEVRRIVVRLVRLDAWDGKAFKQLNKEVVDEATLWTPADGADAERLQPSEHRFLLRVPRDAKGLSKMQFKVGACQASVFWRLEAYAETVKNGRIDAQQGRSLNLIRHASTSAFPADVFAHAWSSAPSSTSPVPFDYDLRIPNEPFGVTDAISVDSSFRLPANSGVTVKSFKLWLRRDVLNLKTGARFETTHEFAPEEEAPVIRPSHDRKLHGRTPSPPSELEGPSPHPHRFPIVASDAVDVFERGRFRMRIPGQGPHRWTVGETGESSLFTVSFALVGKITYKLRSGGTSKIELPPVPIYVYRRNSDFALQLKLGRTAPVNPSAPPLPSPSAICERRLSATHLPLPSPTRMSPIRPCQGRRMSEHGEAHEAPARTRVRRDPPAPLPLPNNTLAPSPSQATPVSRSSTIETLGPDTPCTLEFLHTTSPPSPSHLSPKVPSYSHFSPGHAPYPPRHGQRSSRSSGRYRPRSAGSQRSSILGESARSVSNLSIASLASVSTKDSDALSTRDLSVPLSSASSATMLASADRMTGLSLVEMAAPSDPAPAGILDDGDSAMLEALVQAPLQPSASPPVSPEPASPIPDVEIADMAAFSNPFAAVLAKTAMAGTADRSVSRAAASEMYVSPRDARRASRTDVPSPPLVAPSPRFAQVAECLAPPLIEAKSADSSRRGSLAPVSPNPHSQRKGSIGVFISNILGRRGSKSVPAQ</sequence>
<feature type="region of interest" description="Disordered" evidence="1">
    <location>
        <begin position="386"/>
        <end position="527"/>
    </location>
</feature>
<evidence type="ECO:0008006" key="4">
    <source>
        <dbReference type="Google" id="ProtNLM"/>
    </source>
</evidence>
<comment type="caution">
    <text evidence="2">The sequence shown here is derived from an EMBL/GenBank/DDBJ whole genome shotgun (WGS) entry which is preliminary data.</text>
</comment>